<dbReference type="GO" id="GO:0008703">
    <property type="term" value="F:5-amino-6-(5-phosphoribosylamino)uracil reductase activity"/>
    <property type="evidence" value="ECO:0007669"/>
    <property type="project" value="InterPro"/>
</dbReference>
<protein>
    <recommendedName>
        <fullName evidence="1">Bacterial bifunctional deaminase-reductase C-terminal domain-containing protein</fullName>
    </recommendedName>
</protein>
<proteinExistence type="predicted"/>
<name>A0A1F7I7V2_9BACT</name>
<dbReference type="Gene3D" id="3.40.430.10">
    <property type="entry name" value="Dihydrofolate Reductase, subunit A"/>
    <property type="match status" value="1"/>
</dbReference>
<dbReference type="InterPro" id="IPR050765">
    <property type="entry name" value="Riboflavin_Biosynth_HTPR"/>
</dbReference>
<dbReference type="GO" id="GO:0009231">
    <property type="term" value="P:riboflavin biosynthetic process"/>
    <property type="evidence" value="ECO:0007669"/>
    <property type="project" value="InterPro"/>
</dbReference>
<dbReference type="InterPro" id="IPR002734">
    <property type="entry name" value="RibDG_C"/>
</dbReference>
<dbReference type="Proteomes" id="UP000179024">
    <property type="component" value="Unassembled WGS sequence"/>
</dbReference>
<sequence length="179" mass="19853">MKIIAVVVQSVNGRITNGNDDRVYKWTSEEDKKHLREMTAAASLIVMGSSTYDAFKQYLKLSPTTLRIVMTSHPEKYRDEVVAGQLEFSSQTPGELVETYGKKGHKKLLLLGGSKVYSSFMEAKLINELLLTVEPLLFGSGKPLVEGSETTSLKLISCKQLNEKGTLLLHYSTLLPTDV</sequence>
<comment type="caution">
    <text evidence="2">The sequence shown here is derived from an EMBL/GenBank/DDBJ whole genome shotgun (WGS) entry which is preliminary data.</text>
</comment>
<evidence type="ECO:0000259" key="1">
    <source>
        <dbReference type="Pfam" id="PF01872"/>
    </source>
</evidence>
<dbReference type="AlphaFoldDB" id="A0A1F7I7V2"/>
<dbReference type="EMBL" id="MGAE01000018">
    <property type="protein sequence ID" value="OGK39445.1"/>
    <property type="molecule type" value="Genomic_DNA"/>
</dbReference>
<evidence type="ECO:0000313" key="2">
    <source>
        <dbReference type="EMBL" id="OGK39445.1"/>
    </source>
</evidence>
<gene>
    <name evidence="2" type="ORF">A3F34_00685</name>
</gene>
<organism evidence="2 3">
    <name type="scientific">Candidatus Roizmanbacteria bacterium RIFCSPHIGHO2_12_FULL_44_10</name>
    <dbReference type="NCBI Taxonomy" id="1802054"/>
    <lineage>
        <taxon>Bacteria</taxon>
        <taxon>Candidatus Roizmaniibacteriota</taxon>
    </lineage>
</organism>
<feature type="domain" description="Bacterial bifunctional deaminase-reductase C-terminal" evidence="1">
    <location>
        <begin position="2"/>
        <end position="163"/>
    </location>
</feature>
<dbReference type="PRINTS" id="PR00070">
    <property type="entry name" value="DHFR"/>
</dbReference>
<dbReference type="InterPro" id="IPR024072">
    <property type="entry name" value="DHFR-like_dom_sf"/>
</dbReference>
<dbReference type="SUPFAM" id="SSF53597">
    <property type="entry name" value="Dihydrofolate reductase-like"/>
    <property type="match status" value="1"/>
</dbReference>
<dbReference type="PANTHER" id="PTHR38011">
    <property type="entry name" value="DIHYDROFOLATE REDUCTASE FAMILY PROTEIN (AFU_ORTHOLOGUE AFUA_8G06820)"/>
    <property type="match status" value="1"/>
</dbReference>
<evidence type="ECO:0000313" key="3">
    <source>
        <dbReference type="Proteomes" id="UP000179024"/>
    </source>
</evidence>
<accession>A0A1F7I7V2</accession>
<reference evidence="2 3" key="1">
    <citation type="journal article" date="2016" name="Nat. Commun.">
        <title>Thousands of microbial genomes shed light on interconnected biogeochemical processes in an aquifer system.</title>
        <authorList>
            <person name="Anantharaman K."/>
            <person name="Brown C.T."/>
            <person name="Hug L.A."/>
            <person name="Sharon I."/>
            <person name="Castelle C.J."/>
            <person name="Probst A.J."/>
            <person name="Thomas B.C."/>
            <person name="Singh A."/>
            <person name="Wilkins M.J."/>
            <person name="Karaoz U."/>
            <person name="Brodie E.L."/>
            <person name="Williams K.H."/>
            <person name="Hubbard S.S."/>
            <person name="Banfield J.F."/>
        </authorList>
    </citation>
    <scope>NUCLEOTIDE SEQUENCE [LARGE SCALE GENOMIC DNA]</scope>
</reference>
<dbReference type="PANTHER" id="PTHR38011:SF11">
    <property type="entry name" value="2,5-DIAMINO-6-RIBOSYLAMINO-4(3H)-PYRIMIDINONE 5'-PHOSPHATE REDUCTASE"/>
    <property type="match status" value="1"/>
</dbReference>
<dbReference type="Pfam" id="PF01872">
    <property type="entry name" value="RibD_C"/>
    <property type="match status" value="1"/>
</dbReference>